<dbReference type="GO" id="GO:0005737">
    <property type="term" value="C:cytoplasm"/>
    <property type="evidence" value="ECO:0007669"/>
    <property type="project" value="TreeGrafter"/>
</dbReference>
<dbReference type="InterPro" id="IPR050167">
    <property type="entry name" value="Ser_Thr_protein_kinase"/>
</dbReference>
<evidence type="ECO:0000256" key="4">
    <source>
        <dbReference type="ARBA" id="ARBA00022777"/>
    </source>
</evidence>
<evidence type="ECO:0000256" key="5">
    <source>
        <dbReference type="ARBA" id="ARBA00022840"/>
    </source>
</evidence>
<evidence type="ECO:0000256" key="1">
    <source>
        <dbReference type="ARBA" id="ARBA00022527"/>
    </source>
</evidence>
<dbReference type="SUPFAM" id="SSF54277">
    <property type="entry name" value="CAD &amp; PB1 domains"/>
    <property type="match status" value="1"/>
</dbReference>
<dbReference type="SMART" id="SM00666">
    <property type="entry name" value="PB1"/>
    <property type="match status" value="1"/>
</dbReference>
<keyword evidence="9" id="KW-1185">Reference proteome</keyword>
<dbReference type="Pfam" id="PF07714">
    <property type="entry name" value="PK_Tyr_Ser-Thr"/>
    <property type="match status" value="1"/>
</dbReference>
<dbReference type="CDD" id="cd13999">
    <property type="entry name" value="STKc_MAP3K-like"/>
    <property type="match status" value="1"/>
</dbReference>
<protein>
    <recommendedName>
        <fullName evidence="7">Protein kinase domain-containing protein</fullName>
    </recommendedName>
</protein>
<dbReference type="Gene3D" id="3.30.200.20">
    <property type="entry name" value="Phosphorylase Kinase, domain 1"/>
    <property type="match status" value="1"/>
</dbReference>
<evidence type="ECO:0000313" key="8">
    <source>
        <dbReference type="EMBL" id="MQL96390.1"/>
    </source>
</evidence>
<dbReference type="OrthoDB" id="4062651at2759"/>
<dbReference type="InterPro" id="IPR008271">
    <property type="entry name" value="Ser/Thr_kinase_AS"/>
</dbReference>
<evidence type="ECO:0000256" key="3">
    <source>
        <dbReference type="ARBA" id="ARBA00022741"/>
    </source>
</evidence>
<evidence type="ECO:0000256" key="2">
    <source>
        <dbReference type="ARBA" id="ARBA00022679"/>
    </source>
</evidence>
<dbReference type="InterPro" id="IPR000719">
    <property type="entry name" value="Prot_kinase_dom"/>
</dbReference>
<keyword evidence="3 6" id="KW-0547">Nucleotide-binding</keyword>
<dbReference type="EMBL" id="NMUH01001912">
    <property type="protein sequence ID" value="MQL96390.1"/>
    <property type="molecule type" value="Genomic_DNA"/>
</dbReference>
<dbReference type="Gene3D" id="1.10.510.10">
    <property type="entry name" value="Transferase(Phosphotransferase) domain 1"/>
    <property type="match status" value="1"/>
</dbReference>
<dbReference type="PROSITE" id="PS00107">
    <property type="entry name" value="PROTEIN_KINASE_ATP"/>
    <property type="match status" value="1"/>
</dbReference>
<keyword evidence="1" id="KW-0723">Serine/threonine-protein kinase</keyword>
<feature type="domain" description="Protein kinase" evidence="7">
    <location>
        <begin position="767"/>
        <end position="1032"/>
    </location>
</feature>
<dbReference type="GO" id="GO:0005524">
    <property type="term" value="F:ATP binding"/>
    <property type="evidence" value="ECO:0007669"/>
    <property type="project" value="UniProtKB-UniRule"/>
</dbReference>
<dbReference type="SMART" id="SM00220">
    <property type="entry name" value="S_TKc"/>
    <property type="match status" value="1"/>
</dbReference>
<evidence type="ECO:0000256" key="6">
    <source>
        <dbReference type="PROSITE-ProRule" id="PRU10141"/>
    </source>
</evidence>
<dbReference type="InterPro" id="IPR001245">
    <property type="entry name" value="Ser-Thr/Tyr_kinase_cat_dom"/>
</dbReference>
<dbReference type="PRINTS" id="PR00109">
    <property type="entry name" value="TYRKINASE"/>
</dbReference>
<dbReference type="AlphaFoldDB" id="A0A843VS71"/>
<name>A0A843VS71_COLES</name>
<dbReference type="PROSITE" id="PS00108">
    <property type="entry name" value="PROTEIN_KINASE_ST"/>
    <property type="match status" value="1"/>
</dbReference>
<dbReference type="PANTHER" id="PTHR23257:SF824">
    <property type="entry name" value="PROTEIN KINASE DOMAIN-CONTAINING PROTEIN"/>
    <property type="match status" value="1"/>
</dbReference>
<dbReference type="SUPFAM" id="SSF56112">
    <property type="entry name" value="Protein kinase-like (PK-like)"/>
    <property type="match status" value="1"/>
</dbReference>
<dbReference type="InterPro" id="IPR011009">
    <property type="entry name" value="Kinase-like_dom_sf"/>
</dbReference>
<dbReference type="PROSITE" id="PS50011">
    <property type="entry name" value="PROTEIN_KINASE_DOM"/>
    <property type="match status" value="1"/>
</dbReference>
<gene>
    <name evidence="8" type="ORF">Taro_029065</name>
</gene>
<feature type="binding site" evidence="6">
    <location>
        <position position="794"/>
    </location>
    <ligand>
        <name>ATP</name>
        <dbReference type="ChEBI" id="CHEBI:30616"/>
    </ligand>
</feature>
<comment type="caution">
    <text evidence="8">The sequence shown here is derived from an EMBL/GenBank/DDBJ whole genome shotgun (WGS) entry which is preliminary data.</text>
</comment>
<proteinExistence type="predicted"/>
<dbReference type="GO" id="GO:0007165">
    <property type="term" value="P:signal transduction"/>
    <property type="evidence" value="ECO:0007669"/>
    <property type="project" value="TreeGrafter"/>
</dbReference>
<keyword evidence="4" id="KW-0418">Kinase</keyword>
<keyword evidence="5 6" id="KW-0067">ATP-binding</keyword>
<dbReference type="InterPro" id="IPR000270">
    <property type="entry name" value="PB1_dom"/>
</dbReference>
<organism evidence="8 9">
    <name type="scientific">Colocasia esculenta</name>
    <name type="common">Wild taro</name>
    <name type="synonym">Arum esculentum</name>
    <dbReference type="NCBI Taxonomy" id="4460"/>
    <lineage>
        <taxon>Eukaryota</taxon>
        <taxon>Viridiplantae</taxon>
        <taxon>Streptophyta</taxon>
        <taxon>Embryophyta</taxon>
        <taxon>Tracheophyta</taxon>
        <taxon>Spermatophyta</taxon>
        <taxon>Magnoliopsida</taxon>
        <taxon>Liliopsida</taxon>
        <taxon>Araceae</taxon>
        <taxon>Aroideae</taxon>
        <taxon>Colocasieae</taxon>
        <taxon>Colocasia</taxon>
    </lineage>
</organism>
<reference evidence="8" key="1">
    <citation type="submission" date="2017-07" db="EMBL/GenBank/DDBJ databases">
        <title>Taro Niue Genome Assembly and Annotation.</title>
        <authorList>
            <person name="Atibalentja N."/>
            <person name="Keating K."/>
            <person name="Fields C.J."/>
        </authorList>
    </citation>
    <scope>NUCLEOTIDE SEQUENCE</scope>
    <source>
        <strain evidence="8">Niue_2</strain>
        <tissue evidence="8">Leaf</tissue>
    </source>
</reference>
<dbReference type="InterPro" id="IPR017441">
    <property type="entry name" value="Protein_kinase_ATP_BS"/>
</dbReference>
<dbReference type="GO" id="GO:0004674">
    <property type="term" value="F:protein serine/threonine kinase activity"/>
    <property type="evidence" value="ECO:0007669"/>
    <property type="project" value="UniProtKB-KW"/>
</dbReference>
<keyword evidence="2" id="KW-0808">Transferase</keyword>
<evidence type="ECO:0000313" key="9">
    <source>
        <dbReference type="Proteomes" id="UP000652761"/>
    </source>
</evidence>
<accession>A0A843VS71</accession>
<dbReference type="Proteomes" id="UP000652761">
    <property type="component" value="Unassembled WGS sequence"/>
</dbReference>
<dbReference type="PANTHER" id="PTHR23257">
    <property type="entry name" value="SERINE-THREONINE PROTEIN KINASE"/>
    <property type="match status" value="1"/>
</dbReference>
<evidence type="ECO:0000259" key="7">
    <source>
        <dbReference type="PROSITE" id="PS50011"/>
    </source>
</evidence>
<sequence length="1039" mass="112979">MPPPPRPKKPPSPHCMKLLISYGGSFGDPRPRAAAGNGIGKLRYAGGETRIISVDRRGLNLPKLLARISEVLPGALLPLHAGSPSLCLCQHLLWAPDRGEDDGWGGRDPPLVPIAGDEDVTRMLEEHDRLASQGRPARLRVFLCDREPSSGAGSPELDTLAVRSGDSRARRGISARGSALVEKGTAKSRAYEVRDSGEHVARNSEARMGYAPGTRCFGHPSNPNVLQITKSGIPGCRNLQKPIVKRHFVYGTKLDQHVGDAPLKNSEASSGSEAKNRENVVPWFVSYCLGETSPLVSVHNQTNRGVSALKSVHGNSSCSPPSRVRISHMAGDDARHYRGSYDGQAHVSGVHDLEIKQTHVTNVLYGKFCSGKGSPGLRPRSSIAKPAQARLPMHQGNLFDAGNDKGEIKERHLQPGAERKVASQLLVPGVLPCIEFDRNLADDQADNNSPYLPPELSEHPAPYLLHETANRDASGFLNIEQCLSQAQTSCNSNHLSHPLGYPVMCVTGPHHLMSSTNELNCSERESHFTQVESGSNVEASSSKLSFTSNVKIEETESPNMESFYSQLTSATQLYPILGAAKVVDSDNNSDVNLPLEASVHNLSVSSSTKACPQTHRSLGNGVLDPARSGDSGSLLASNIGPCLSQVVVMEHDNPGLQSVTGKLVGEIDYKPSYRMSCISVEDATETQLLQKIPKPSSLLMTQASPTIGNELRHCDKDQTVSSASNVDVKANTEETILIISSETCTKLPSVYSQLATQGLQIIKDADLEEIRELGSGTYGTVFYGKWKGSNVAIKRLKPNCFSGGGSTQDRLIADFWKEAHLLGQLHHPNVVAFYGITDGQGTSLATVTEYMVNGSLRQVLRRKDRTIDRRKRLIIAMDAAFGMEYLHEKNIVHFDLKSHNFLVNTRDPQRPVCKIGDLGLSKVKRRTLVSGGVRGTIPWMAPELLASQSSMVTEKVDVYSFGIVMWELLTGEEPYGDMPSEKVIAGIIKGNLRPETPSWCDPAWRSLMERCWASDPCSRPAFSEIAKELRTIAAAMNIL</sequence>